<evidence type="ECO:0000313" key="11">
    <source>
        <dbReference type="Proteomes" id="UP001225598"/>
    </source>
</evidence>
<evidence type="ECO:0000256" key="3">
    <source>
        <dbReference type="ARBA" id="ARBA00012054"/>
    </source>
</evidence>
<dbReference type="SUPFAM" id="SSF52540">
    <property type="entry name" value="P-loop containing nucleoside triphosphate hydrolases"/>
    <property type="match status" value="1"/>
</dbReference>
<evidence type="ECO:0000256" key="5">
    <source>
        <dbReference type="ARBA" id="ARBA00022741"/>
    </source>
</evidence>
<keyword evidence="5 9" id="KW-0547">Nucleotide-binding</keyword>
<dbReference type="PANTHER" id="PTHR43442:SF3">
    <property type="entry name" value="GLUCONOKINASE-RELATED"/>
    <property type="match status" value="1"/>
</dbReference>
<dbReference type="Gene3D" id="3.40.50.300">
    <property type="entry name" value="P-loop containing nucleotide triphosphate hydrolases"/>
    <property type="match status" value="1"/>
</dbReference>
<dbReference type="NCBIfam" id="TIGR01313">
    <property type="entry name" value="therm_gnt_kin"/>
    <property type="match status" value="1"/>
</dbReference>
<organism evidence="10 11">
    <name type="scientific">Corynebacterium breve</name>
    <dbReference type="NCBI Taxonomy" id="3049799"/>
    <lineage>
        <taxon>Bacteria</taxon>
        <taxon>Bacillati</taxon>
        <taxon>Actinomycetota</taxon>
        <taxon>Actinomycetes</taxon>
        <taxon>Mycobacteriales</taxon>
        <taxon>Corynebacteriaceae</taxon>
        <taxon>Corynebacterium</taxon>
    </lineage>
</organism>
<accession>A0ABY8VI45</accession>
<keyword evidence="7 9" id="KW-0067">ATP-binding</keyword>
<comment type="pathway">
    <text evidence="1">Carbohydrate acid metabolism.</text>
</comment>
<evidence type="ECO:0000256" key="8">
    <source>
        <dbReference type="ARBA" id="ARBA00048090"/>
    </source>
</evidence>
<dbReference type="EC" id="2.7.1.12" evidence="3 9"/>
<keyword evidence="4 9" id="KW-0808">Transferase</keyword>
<reference evidence="10 11" key="1">
    <citation type="submission" date="2023-05" db="EMBL/GenBank/DDBJ databases">
        <title>Corynebacterium suedekumii sp. nov. and Corynebacterium breve sp. nov. isolated from raw cow's milk.</title>
        <authorList>
            <person name="Baer M.K."/>
            <person name="Mehl L."/>
            <person name="Hellmuth R."/>
            <person name="Marke G."/>
            <person name="Lipski A."/>
        </authorList>
    </citation>
    <scope>NUCLEOTIDE SEQUENCE [LARGE SCALE GENOMIC DNA]</scope>
    <source>
        <strain evidence="10 11">R4</strain>
    </source>
</reference>
<dbReference type="EMBL" id="CP126969">
    <property type="protein sequence ID" value="WIM67235.1"/>
    <property type="molecule type" value="Genomic_DNA"/>
</dbReference>
<evidence type="ECO:0000256" key="9">
    <source>
        <dbReference type="RuleBase" id="RU363066"/>
    </source>
</evidence>
<comment type="catalytic activity">
    <reaction evidence="8 9">
        <text>D-gluconate + ATP = 6-phospho-D-gluconate + ADP + H(+)</text>
        <dbReference type="Rhea" id="RHEA:19433"/>
        <dbReference type="ChEBI" id="CHEBI:15378"/>
        <dbReference type="ChEBI" id="CHEBI:18391"/>
        <dbReference type="ChEBI" id="CHEBI:30616"/>
        <dbReference type="ChEBI" id="CHEBI:58759"/>
        <dbReference type="ChEBI" id="CHEBI:456216"/>
        <dbReference type="EC" id="2.7.1.12"/>
    </reaction>
</comment>
<keyword evidence="6 9" id="KW-0418">Kinase</keyword>
<proteinExistence type="inferred from homology"/>
<evidence type="ECO:0000256" key="1">
    <source>
        <dbReference type="ARBA" id="ARBA00004761"/>
    </source>
</evidence>
<dbReference type="CDD" id="cd02021">
    <property type="entry name" value="GntK"/>
    <property type="match status" value="1"/>
</dbReference>
<evidence type="ECO:0000256" key="6">
    <source>
        <dbReference type="ARBA" id="ARBA00022777"/>
    </source>
</evidence>
<comment type="similarity">
    <text evidence="2 9">Belongs to the gluconokinase GntK/GntV family.</text>
</comment>
<evidence type="ECO:0000256" key="4">
    <source>
        <dbReference type="ARBA" id="ARBA00022679"/>
    </source>
</evidence>
<dbReference type="Pfam" id="PF13238">
    <property type="entry name" value="AAA_18"/>
    <property type="match status" value="1"/>
</dbReference>
<keyword evidence="11" id="KW-1185">Reference proteome</keyword>
<evidence type="ECO:0000256" key="2">
    <source>
        <dbReference type="ARBA" id="ARBA00008420"/>
    </source>
</evidence>
<dbReference type="InterPro" id="IPR006001">
    <property type="entry name" value="Therm_gnt_kin"/>
</dbReference>
<dbReference type="GO" id="GO:0046316">
    <property type="term" value="F:gluconokinase activity"/>
    <property type="evidence" value="ECO:0007669"/>
    <property type="project" value="UniProtKB-EC"/>
</dbReference>
<sequence>MDKKIIVMGVSGSGKSTIGEMLGEALDLPYKDGDDLHPQANIDKMAEGIPLNDEDRWPWLQLIGEWLEARPEGAILGCSSLKRSYRDKIRESAPDAVFVHVHGDRDLLYSRMSERPGHFMPASLLDSQLETLEPLQDDESGRVFDIANSPQDIVDDAATWLRNL</sequence>
<evidence type="ECO:0000256" key="7">
    <source>
        <dbReference type="ARBA" id="ARBA00022840"/>
    </source>
</evidence>
<evidence type="ECO:0000313" key="10">
    <source>
        <dbReference type="EMBL" id="WIM67235.1"/>
    </source>
</evidence>
<dbReference type="InterPro" id="IPR027417">
    <property type="entry name" value="P-loop_NTPase"/>
</dbReference>
<name>A0ABY8VI45_9CORY</name>
<dbReference type="PANTHER" id="PTHR43442">
    <property type="entry name" value="GLUCONOKINASE-RELATED"/>
    <property type="match status" value="1"/>
</dbReference>
<protein>
    <recommendedName>
        <fullName evidence="3 9">Gluconokinase</fullName>
        <ecNumber evidence="3 9">2.7.1.12</ecNumber>
    </recommendedName>
</protein>
<gene>
    <name evidence="10" type="ORF">QP027_08925</name>
</gene>
<dbReference type="Proteomes" id="UP001225598">
    <property type="component" value="Chromosome"/>
</dbReference>
<dbReference type="RefSeq" id="WP_284824191.1">
    <property type="nucleotide sequence ID" value="NZ_CP126969.1"/>
</dbReference>